<dbReference type="Proteomes" id="UP000005546">
    <property type="component" value="Unassembled WGS sequence"/>
</dbReference>
<gene>
    <name evidence="1" type="ORF">HMPREF9442_03090</name>
</gene>
<dbReference type="STRING" id="762982.HMPREF9442_03090"/>
<dbReference type="HOGENOM" id="CLU_698007_0_0_10"/>
<keyword evidence="2" id="KW-1185">Reference proteome</keyword>
<dbReference type="AlphaFoldDB" id="F3QY00"/>
<evidence type="ECO:0000313" key="1">
    <source>
        <dbReference type="EMBL" id="EGG50858.1"/>
    </source>
</evidence>
<dbReference type="RefSeq" id="WP_008629645.1">
    <property type="nucleotide sequence ID" value="NZ_GL883886.1"/>
</dbReference>
<proteinExistence type="predicted"/>
<dbReference type="GeneID" id="98398486"/>
<dbReference type="InterPro" id="IPR032675">
    <property type="entry name" value="LRR_dom_sf"/>
</dbReference>
<sequence>MAQAPESNGTHVTVHAGENALETLLTEEQKQSVKYLTVTGTLLDADYTFLRERLYGQLDTLNLRAANIDTLPDIRTEDIWASSPNKIHLVLPMNIEHIGANFLSQFSKYYSLEVTEKFPTFGNSTRFPSSYNTKVTLSDDNYSYRTETFRFPEEWQPNTYTSIYSWDGNIFYYMNIGVEGKYTIKEGTKIIHGTAFRNLHLPTFTLILPASLDSVGDSAFEQTECPAPTGYGSGAEIICYAIEPPKLGKDVFKNSVLEISDLYVHEVSIEKYKQADGWNWALDIRAIETMGQPPSHVYEQILKKNISVVAMPDSYELTFTQKPIYMEMYSTNGILFTKQTIDSYTLSISRNQLINPYTIARVYFDNCTTETIKLIP</sequence>
<dbReference type="OrthoDB" id="8440781at2"/>
<dbReference type="Gene3D" id="3.80.10.10">
    <property type="entry name" value="Ribonuclease Inhibitor"/>
    <property type="match status" value="2"/>
</dbReference>
<protein>
    <submittedName>
        <fullName evidence="1">Uncharacterized protein</fullName>
    </submittedName>
</protein>
<evidence type="ECO:0000313" key="2">
    <source>
        <dbReference type="Proteomes" id="UP000005546"/>
    </source>
</evidence>
<comment type="caution">
    <text evidence="1">The sequence shown here is derived from an EMBL/GenBank/DDBJ whole genome shotgun (WGS) entry which is preliminary data.</text>
</comment>
<name>F3QY00_9BACT</name>
<dbReference type="EMBL" id="AFBR01000091">
    <property type="protein sequence ID" value="EGG50858.1"/>
    <property type="molecule type" value="Genomic_DNA"/>
</dbReference>
<accession>F3QY00</accession>
<organism evidence="1 2">
    <name type="scientific">Paraprevotella xylaniphila YIT 11841</name>
    <dbReference type="NCBI Taxonomy" id="762982"/>
    <lineage>
        <taxon>Bacteria</taxon>
        <taxon>Pseudomonadati</taxon>
        <taxon>Bacteroidota</taxon>
        <taxon>Bacteroidia</taxon>
        <taxon>Bacteroidales</taxon>
        <taxon>Prevotellaceae</taxon>
        <taxon>Paraprevotella</taxon>
    </lineage>
</organism>
<dbReference type="eggNOG" id="ENOG502ZX3V">
    <property type="taxonomic scope" value="Bacteria"/>
</dbReference>
<reference evidence="1 2" key="1">
    <citation type="submission" date="2011-02" db="EMBL/GenBank/DDBJ databases">
        <authorList>
            <person name="Weinstock G."/>
            <person name="Sodergren E."/>
            <person name="Clifton S."/>
            <person name="Fulton L."/>
            <person name="Fulton B."/>
            <person name="Courtney L."/>
            <person name="Fronick C."/>
            <person name="Harrison M."/>
            <person name="Strong C."/>
            <person name="Farmer C."/>
            <person name="Delahaunty K."/>
            <person name="Markovic C."/>
            <person name="Hall O."/>
            <person name="Minx P."/>
            <person name="Tomlinson C."/>
            <person name="Mitreva M."/>
            <person name="Hou S."/>
            <person name="Chen J."/>
            <person name="Wollam A."/>
            <person name="Pepin K.H."/>
            <person name="Johnson M."/>
            <person name="Bhonagiri V."/>
            <person name="Zhang X."/>
            <person name="Suruliraj S."/>
            <person name="Warren W."/>
            <person name="Chinwalla A."/>
            <person name="Mardis E.R."/>
            <person name="Wilson R.K."/>
        </authorList>
    </citation>
    <scope>NUCLEOTIDE SEQUENCE [LARGE SCALE GENOMIC DNA]</scope>
    <source>
        <strain evidence="1 2">YIT 11841</strain>
    </source>
</reference>